<evidence type="ECO:0000313" key="6">
    <source>
        <dbReference type="EMBL" id="EKX37941.1"/>
    </source>
</evidence>
<dbReference type="PANTHER" id="PTHR24126:SF14">
    <property type="entry name" value="ANK_REP_REGION DOMAIN-CONTAINING PROTEIN"/>
    <property type="match status" value="1"/>
</dbReference>
<dbReference type="KEGG" id="gtt:GUITHDRAFT_144626"/>
<evidence type="ECO:0000256" key="4">
    <source>
        <dbReference type="SAM" id="MobiDB-lite"/>
    </source>
</evidence>
<reference evidence="6 8" key="1">
    <citation type="journal article" date="2012" name="Nature">
        <title>Algal genomes reveal evolutionary mosaicism and the fate of nucleomorphs.</title>
        <authorList>
            <consortium name="DOE Joint Genome Institute"/>
            <person name="Curtis B.A."/>
            <person name="Tanifuji G."/>
            <person name="Burki F."/>
            <person name="Gruber A."/>
            <person name="Irimia M."/>
            <person name="Maruyama S."/>
            <person name="Arias M.C."/>
            <person name="Ball S.G."/>
            <person name="Gile G.H."/>
            <person name="Hirakawa Y."/>
            <person name="Hopkins J.F."/>
            <person name="Kuo A."/>
            <person name="Rensing S.A."/>
            <person name="Schmutz J."/>
            <person name="Symeonidi A."/>
            <person name="Elias M."/>
            <person name="Eveleigh R.J."/>
            <person name="Herman E.K."/>
            <person name="Klute M.J."/>
            <person name="Nakayama T."/>
            <person name="Obornik M."/>
            <person name="Reyes-Prieto A."/>
            <person name="Armbrust E.V."/>
            <person name="Aves S.J."/>
            <person name="Beiko R.G."/>
            <person name="Coutinho P."/>
            <person name="Dacks J.B."/>
            <person name="Durnford D.G."/>
            <person name="Fast N.M."/>
            <person name="Green B.R."/>
            <person name="Grisdale C.J."/>
            <person name="Hempel F."/>
            <person name="Henrissat B."/>
            <person name="Hoppner M.P."/>
            <person name="Ishida K."/>
            <person name="Kim E."/>
            <person name="Koreny L."/>
            <person name="Kroth P.G."/>
            <person name="Liu Y."/>
            <person name="Malik S.B."/>
            <person name="Maier U.G."/>
            <person name="McRose D."/>
            <person name="Mock T."/>
            <person name="Neilson J.A."/>
            <person name="Onodera N.T."/>
            <person name="Poole A.M."/>
            <person name="Pritham E.J."/>
            <person name="Richards T.A."/>
            <person name="Rocap G."/>
            <person name="Roy S.W."/>
            <person name="Sarai C."/>
            <person name="Schaack S."/>
            <person name="Shirato S."/>
            <person name="Slamovits C.H."/>
            <person name="Spencer D.F."/>
            <person name="Suzuki S."/>
            <person name="Worden A.Z."/>
            <person name="Zauner S."/>
            <person name="Barry K."/>
            <person name="Bell C."/>
            <person name="Bharti A.K."/>
            <person name="Crow J.A."/>
            <person name="Grimwood J."/>
            <person name="Kramer R."/>
            <person name="Lindquist E."/>
            <person name="Lucas S."/>
            <person name="Salamov A."/>
            <person name="McFadden G.I."/>
            <person name="Lane C.E."/>
            <person name="Keeling P.J."/>
            <person name="Gray M.W."/>
            <person name="Grigoriev I.V."/>
            <person name="Archibald J.M."/>
        </authorList>
    </citation>
    <scope>NUCLEOTIDE SEQUENCE</scope>
    <source>
        <strain evidence="6 8">CCMP2712</strain>
    </source>
</reference>
<keyword evidence="8" id="KW-1185">Reference proteome</keyword>
<dbReference type="SUPFAM" id="SSF48403">
    <property type="entry name" value="Ankyrin repeat"/>
    <property type="match status" value="1"/>
</dbReference>
<dbReference type="PROSITE" id="PS50088">
    <property type="entry name" value="ANK_REPEAT"/>
    <property type="match status" value="1"/>
</dbReference>
<sequence>MRRRAALFFTSLAVVLTSQGSPDPPASCSHARFIARHSATPVALPTMALRGGGKRKRITRDHKIGPDVLDYTGVKAIPHDNTPRLSVYMEKKKKKVGSFAAAINREFPRDEVKAMRMMRKMGFYESLINPKDDPEEDEEEKGRYLDYRKTSSQPMLTDGTAESSDSDDSDSPSQQVGLQIRNGEVEFNPVAEDRSQSATESEVVRRTAGLLPPTDEHVGVDGLVNFTSMLLHPSEEEVEEAGKEGAGAGPEHHDLHDIQLEEARRDVMEALESEEVQSEVETEQAVQDEHRDRSSFTTTHSLPSFYRSTERESDDSETEESAGTRKSSKEGRTSDEDLKSSDESTDGEEPTILSSDFSYRPKPPWLREKRKNKYDSRDVLDPLENFEWGTEKVPKHLLPPDPRMWRRKKKDRMRTEMMREQKTDWNQEIEDMDIRSEIKKDWIDSDPEKDKRQEKAALKERRNVLFHDPKLDKMRAYVRKKFNREEITIYRMIGNKIIEDDFDFHRLVTRDRERREFKRAQKEVAGSISSSVEDFDNVAHSTKYNFLGFDDFVQRYVGGEFEMHHLPKSVIRKFFPPFRGATYAILRDRQDRRDEWEQTAEARLFNSPDDANLPEFVGDLPITNDIVQNIEESFKTQDGEYDLDKMALALEKELKKINKAIFRLRFNKGRNKKEADSEIVDEKDDVYASQERLLFQDLDRLVQARSFMEKSLSEIEQAKQEESIVEKPILNITYDAVWILGFDVNPYGRPFDKFFWTPAVQYNFWSLVKKGEKDINKLQYLMDMGAVVNAHNPSNAFSTALHLAAWGGHVETCRNLLLLGANVTARRLCGSTALHLSAFWGHFKERRGVRGVEVHAARSEEWAEIDQSRLVMEVTRLLVEKGGADMWCKRPYDRKLPLDVAASENNKWVDRTRVVVWLRRKMGLEEKLHVCKIPKRLRVSERNEYVRIPPGPYIPPWQVEDEIAFSSPSHRYQDPETAGRHPKSMQSRPTRPSQCSNAAAL</sequence>
<feature type="chain" id="PRO_5008770237" evidence="5">
    <location>
        <begin position="21"/>
        <end position="1001"/>
    </location>
</feature>
<feature type="compositionally biased region" description="Basic and acidic residues" evidence="4">
    <location>
        <begin position="250"/>
        <end position="268"/>
    </location>
</feature>
<dbReference type="PROSITE" id="PS50297">
    <property type="entry name" value="ANK_REP_REGION"/>
    <property type="match status" value="1"/>
</dbReference>
<feature type="region of interest" description="Disordered" evidence="4">
    <location>
        <begin position="127"/>
        <end position="176"/>
    </location>
</feature>
<dbReference type="AlphaFoldDB" id="L1INS7"/>
<feature type="region of interest" description="Disordered" evidence="4">
    <location>
        <begin position="233"/>
        <end position="376"/>
    </location>
</feature>
<evidence type="ECO:0000256" key="5">
    <source>
        <dbReference type="SAM" id="SignalP"/>
    </source>
</evidence>
<dbReference type="OrthoDB" id="445661at2759"/>
<evidence type="ECO:0000313" key="8">
    <source>
        <dbReference type="Proteomes" id="UP000011087"/>
    </source>
</evidence>
<evidence type="ECO:0000256" key="1">
    <source>
        <dbReference type="ARBA" id="ARBA00022737"/>
    </source>
</evidence>
<dbReference type="PANTHER" id="PTHR24126">
    <property type="entry name" value="ANKYRIN REPEAT, PH AND SEC7 DOMAIN CONTAINING PROTEIN SECG-RELATED"/>
    <property type="match status" value="1"/>
</dbReference>
<keyword evidence="2 3" id="KW-0040">ANK repeat</keyword>
<dbReference type="InterPro" id="IPR036770">
    <property type="entry name" value="Ankyrin_rpt-contain_sf"/>
</dbReference>
<dbReference type="Pfam" id="PF00023">
    <property type="entry name" value="Ank"/>
    <property type="match status" value="1"/>
</dbReference>
<keyword evidence="1" id="KW-0677">Repeat</keyword>
<accession>L1INS7</accession>
<dbReference type="Proteomes" id="UP000011087">
    <property type="component" value="Unassembled WGS sequence"/>
</dbReference>
<dbReference type="STRING" id="905079.L1INS7"/>
<evidence type="ECO:0000256" key="3">
    <source>
        <dbReference type="PROSITE-ProRule" id="PRU00023"/>
    </source>
</evidence>
<organism evidence="6">
    <name type="scientific">Guillardia theta (strain CCMP2712)</name>
    <name type="common">Cryptophyte</name>
    <dbReference type="NCBI Taxonomy" id="905079"/>
    <lineage>
        <taxon>Eukaryota</taxon>
        <taxon>Cryptophyceae</taxon>
        <taxon>Pyrenomonadales</taxon>
        <taxon>Geminigeraceae</taxon>
        <taxon>Guillardia</taxon>
    </lineage>
</organism>
<dbReference type="GeneID" id="17294729"/>
<reference evidence="8" key="2">
    <citation type="submission" date="2012-11" db="EMBL/GenBank/DDBJ databases">
        <authorList>
            <person name="Kuo A."/>
            <person name="Curtis B.A."/>
            <person name="Tanifuji G."/>
            <person name="Burki F."/>
            <person name="Gruber A."/>
            <person name="Irimia M."/>
            <person name="Maruyama S."/>
            <person name="Arias M.C."/>
            <person name="Ball S.G."/>
            <person name="Gile G.H."/>
            <person name="Hirakawa Y."/>
            <person name="Hopkins J.F."/>
            <person name="Rensing S.A."/>
            <person name="Schmutz J."/>
            <person name="Symeonidi A."/>
            <person name="Elias M."/>
            <person name="Eveleigh R.J."/>
            <person name="Herman E.K."/>
            <person name="Klute M.J."/>
            <person name="Nakayama T."/>
            <person name="Obornik M."/>
            <person name="Reyes-Prieto A."/>
            <person name="Armbrust E.V."/>
            <person name="Aves S.J."/>
            <person name="Beiko R.G."/>
            <person name="Coutinho P."/>
            <person name="Dacks J.B."/>
            <person name="Durnford D.G."/>
            <person name="Fast N.M."/>
            <person name="Green B.R."/>
            <person name="Grisdale C."/>
            <person name="Hempe F."/>
            <person name="Henrissat B."/>
            <person name="Hoppner M.P."/>
            <person name="Ishida K.-I."/>
            <person name="Kim E."/>
            <person name="Koreny L."/>
            <person name="Kroth P.G."/>
            <person name="Liu Y."/>
            <person name="Malik S.-B."/>
            <person name="Maier U.G."/>
            <person name="McRose D."/>
            <person name="Mock T."/>
            <person name="Neilson J.A."/>
            <person name="Onodera N.T."/>
            <person name="Poole A.M."/>
            <person name="Pritham E.J."/>
            <person name="Richards T.A."/>
            <person name="Rocap G."/>
            <person name="Roy S.W."/>
            <person name="Sarai C."/>
            <person name="Schaack S."/>
            <person name="Shirato S."/>
            <person name="Slamovits C.H."/>
            <person name="Spencer D.F."/>
            <person name="Suzuki S."/>
            <person name="Worden A.Z."/>
            <person name="Zauner S."/>
            <person name="Barry K."/>
            <person name="Bell C."/>
            <person name="Bharti A.K."/>
            <person name="Crow J.A."/>
            <person name="Grimwood J."/>
            <person name="Kramer R."/>
            <person name="Lindquist E."/>
            <person name="Lucas S."/>
            <person name="Salamov A."/>
            <person name="McFadden G.I."/>
            <person name="Lane C.E."/>
            <person name="Keeling P.J."/>
            <person name="Gray M.W."/>
            <person name="Grigoriev I.V."/>
            <person name="Archibald J.M."/>
        </authorList>
    </citation>
    <scope>NUCLEOTIDE SEQUENCE</scope>
    <source>
        <strain evidence="8">CCMP2712</strain>
    </source>
</reference>
<feature type="compositionally biased region" description="Acidic residues" evidence="4">
    <location>
        <begin position="269"/>
        <end position="282"/>
    </location>
</feature>
<proteinExistence type="predicted"/>
<protein>
    <submittedName>
        <fullName evidence="6 7">Uncharacterized protein</fullName>
    </submittedName>
</protein>
<dbReference type="EMBL" id="JH993053">
    <property type="protein sequence ID" value="EKX37941.1"/>
    <property type="molecule type" value="Genomic_DNA"/>
</dbReference>
<feature type="region of interest" description="Disordered" evidence="4">
    <location>
        <begin position="965"/>
        <end position="1001"/>
    </location>
</feature>
<dbReference type="RefSeq" id="XP_005824921.1">
    <property type="nucleotide sequence ID" value="XM_005824864.1"/>
</dbReference>
<dbReference type="PaxDb" id="55529-EKX37941"/>
<dbReference type="EnsemblProtists" id="EKX37941">
    <property type="protein sequence ID" value="EKX37941"/>
    <property type="gene ID" value="GUITHDRAFT_144626"/>
</dbReference>
<dbReference type="SMART" id="SM00248">
    <property type="entry name" value="ANK"/>
    <property type="match status" value="1"/>
</dbReference>
<feature type="compositionally biased region" description="Polar residues" evidence="4">
    <location>
        <begin position="984"/>
        <end position="1001"/>
    </location>
</feature>
<dbReference type="HOGENOM" id="CLU_299665_0_0_1"/>
<keyword evidence="5" id="KW-0732">Signal</keyword>
<feature type="signal peptide" evidence="5">
    <location>
        <begin position="1"/>
        <end position="20"/>
    </location>
</feature>
<feature type="compositionally biased region" description="Basic and acidic residues" evidence="4">
    <location>
        <begin position="327"/>
        <end position="342"/>
    </location>
</feature>
<feature type="repeat" description="ANK" evidence="3">
    <location>
        <begin position="796"/>
        <end position="828"/>
    </location>
</feature>
<name>L1INS7_GUITC</name>
<evidence type="ECO:0000256" key="2">
    <source>
        <dbReference type="ARBA" id="ARBA00023043"/>
    </source>
</evidence>
<evidence type="ECO:0000313" key="7">
    <source>
        <dbReference type="EnsemblProtists" id="EKX37941"/>
    </source>
</evidence>
<reference evidence="7" key="3">
    <citation type="submission" date="2016-03" db="UniProtKB">
        <authorList>
            <consortium name="EnsemblProtists"/>
        </authorList>
    </citation>
    <scope>IDENTIFICATION</scope>
</reference>
<feature type="compositionally biased region" description="Basic and acidic residues" evidence="4">
    <location>
        <begin position="140"/>
        <end position="149"/>
    </location>
</feature>
<gene>
    <name evidence="6" type="ORF">GUITHDRAFT_144626</name>
</gene>
<dbReference type="Gene3D" id="1.25.40.20">
    <property type="entry name" value="Ankyrin repeat-containing domain"/>
    <property type="match status" value="1"/>
</dbReference>
<dbReference type="InterPro" id="IPR002110">
    <property type="entry name" value="Ankyrin_rpt"/>
</dbReference>